<evidence type="ECO:0000256" key="1">
    <source>
        <dbReference type="SAM" id="Phobius"/>
    </source>
</evidence>
<dbReference type="RefSeq" id="WP_155168759.1">
    <property type="nucleotide sequence ID" value="NZ_BAAAFL010000045.1"/>
</dbReference>
<feature type="transmembrane region" description="Helical" evidence="1">
    <location>
        <begin position="82"/>
        <end position="102"/>
    </location>
</feature>
<comment type="caution">
    <text evidence="2">The sequence shown here is derived from an EMBL/GenBank/DDBJ whole genome shotgun (WGS) entry which is preliminary data.</text>
</comment>
<accession>A0ABW9RHT7</accession>
<dbReference type="EMBL" id="SMLW01000255">
    <property type="protein sequence ID" value="MTI23618.1"/>
    <property type="molecule type" value="Genomic_DNA"/>
</dbReference>
<feature type="transmembrane region" description="Helical" evidence="1">
    <location>
        <begin position="7"/>
        <end position="27"/>
    </location>
</feature>
<keyword evidence="1" id="KW-0812">Transmembrane</keyword>
<organism evidence="2 3">
    <name type="scientific">Fulvivirga kasyanovii</name>
    <dbReference type="NCBI Taxonomy" id="396812"/>
    <lineage>
        <taxon>Bacteria</taxon>
        <taxon>Pseudomonadati</taxon>
        <taxon>Bacteroidota</taxon>
        <taxon>Cytophagia</taxon>
        <taxon>Cytophagales</taxon>
        <taxon>Fulvivirgaceae</taxon>
        <taxon>Fulvivirga</taxon>
    </lineage>
</organism>
<protein>
    <submittedName>
        <fullName evidence="2">Uncharacterized protein</fullName>
    </submittedName>
</protein>
<keyword evidence="1" id="KW-1133">Transmembrane helix</keyword>
<sequence>MRTGKHLSLISIVFSIIVVFVKLHWDISTYYAIQEALASTAGDISPAIFAGGFKVLIFLALALISLVLSIIGMKKKNYCRKLALSINIFAVIYLIIPVGLLATM</sequence>
<gene>
    <name evidence="2" type="ORF">E1163_01500</name>
</gene>
<evidence type="ECO:0000313" key="3">
    <source>
        <dbReference type="Proteomes" id="UP000798808"/>
    </source>
</evidence>
<evidence type="ECO:0000313" key="2">
    <source>
        <dbReference type="EMBL" id="MTI23618.1"/>
    </source>
</evidence>
<dbReference type="Proteomes" id="UP000798808">
    <property type="component" value="Unassembled WGS sequence"/>
</dbReference>
<name>A0ABW9RHT7_9BACT</name>
<keyword evidence="3" id="KW-1185">Reference proteome</keyword>
<proteinExistence type="predicted"/>
<feature type="transmembrane region" description="Helical" evidence="1">
    <location>
        <begin position="47"/>
        <end position="70"/>
    </location>
</feature>
<reference evidence="2 3" key="1">
    <citation type="submission" date="2019-02" db="EMBL/GenBank/DDBJ databases">
        <authorList>
            <person name="Goldberg S.R."/>
            <person name="Haltli B.A."/>
            <person name="Correa H."/>
            <person name="Russell K.G."/>
        </authorList>
    </citation>
    <scope>NUCLEOTIDE SEQUENCE [LARGE SCALE GENOMIC DNA]</scope>
    <source>
        <strain evidence="2 3">JCM 16186</strain>
    </source>
</reference>
<keyword evidence="1" id="KW-0472">Membrane</keyword>